<evidence type="ECO:0000313" key="4">
    <source>
        <dbReference type="EMBL" id="NKT80012.1"/>
    </source>
</evidence>
<dbReference type="Pfam" id="PF10011">
    <property type="entry name" value="DUF2254"/>
    <property type="match status" value="1"/>
</dbReference>
<keyword evidence="2" id="KW-1133">Transmembrane helix</keyword>
<sequence length="494" mass="53495">MFAPIGSGRPAGHRRREIRKGRNVRFPDASANRGAARQRPVADSLGRHGQAYATAAAVASGRRRYRFRESLFALPTVLVAVGVALAEATAYLDRALDDDGPVGWGVQMNSNGATWLLSTVAGATITTAGVVFSLTVVSLQLASSQFSPRVMRSFIRDRVSQTVIGMLVATFVFCVLTLRHISGNATDPAPRIPLTTALILTVGTVVLIIAYLGRLARGLQVGEVVRTIAAEADGVIGAASHAAQRETTGATVPDIPEGKPQLIVRAVRDGWVTQVPTEQILAAVPAATVVRLETRTGAYIHRGEVLLRVSPIPRRDDRVRRRLESAVDIADSRTMQQDVDFALRQLVDIALRALSAAINDPTTATEVVLRLGSLLRTLLVTDMPPVAVSGRDGRTLLRPWLLSPPEYVDHAFDQIRQACPRQLHVAVALARVLRMLIDHVTECGRREHVPSLRRQLRLLVDGVSAEPGLHLEDLQRFLAVAESTVDPAEHDTSN</sequence>
<dbReference type="EMBL" id="WVDC01000020">
    <property type="protein sequence ID" value="NKW44377.1"/>
    <property type="molecule type" value="Genomic_DNA"/>
</dbReference>
<dbReference type="Proteomes" id="UP000608063">
    <property type="component" value="Unassembled WGS sequence"/>
</dbReference>
<organism evidence="3 6">
    <name type="scientific">Rhodococcus hoagii</name>
    <name type="common">Corynebacterium equii</name>
    <dbReference type="NCBI Taxonomy" id="43767"/>
    <lineage>
        <taxon>Bacteria</taxon>
        <taxon>Bacillati</taxon>
        <taxon>Actinomycetota</taxon>
        <taxon>Actinomycetes</taxon>
        <taxon>Mycobacteriales</taxon>
        <taxon>Nocardiaceae</taxon>
        <taxon>Prescottella</taxon>
    </lineage>
</organism>
<feature type="transmembrane region" description="Helical" evidence="2">
    <location>
        <begin position="112"/>
        <end position="142"/>
    </location>
</feature>
<feature type="region of interest" description="Disordered" evidence="1">
    <location>
        <begin position="1"/>
        <end position="41"/>
    </location>
</feature>
<name>A0A9Q2UZ27_RHOHA</name>
<feature type="transmembrane region" description="Helical" evidence="2">
    <location>
        <begin position="163"/>
        <end position="182"/>
    </location>
</feature>
<accession>A0A9Q2UZ27</accession>
<evidence type="ECO:0000256" key="2">
    <source>
        <dbReference type="SAM" id="Phobius"/>
    </source>
</evidence>
<dbReference type="Proteomes" id="UP000808906">
    <property type="component" value="Unassembled WGS sequence"/>
</dbReference>
<keyword evidence="2" id="KW-0472">Membrane</keyword>
<evidence type="ECO:0000313" key="5">
    <source>
        <dbReference type="EMBL" id="NKW44377.1"/>
    </source>
</evidence>
<protein>
    <submittedName>
        <fullName evidence="3">DUF2254 domain-containing protein</fullName>
    </submittedName>
</protein>
<gene>
    <name evidence="3" type="ORF">GS441_06220</name>
    <name evidence="4" type="ORF">GS882_18140</name>
    <name evidence="5" type="ORF">GS947_23160</name>
</gene>
<comment type="caution">
    <text evidence="3">The sequence shown here is derived from an EMBL/GenBank/DDBJ whole genome shotgun (WGS) entry which is preliminary data.</text>
</comment>
<reference evidence="4" key="2">
    <citation type="journal article" date="2020" name="Environ. Microbiol.">
        <title>The novel and transferable erm(51) gene confers Macrolides, Lincosamides, and Streptogramins B (MLSB) resistance to clonal Rhodococcus equi in the environment.</title>
        <authorList>
            <person name="Huber L."/>
            <person name="Giguere S."/>
            <person name="Slovis N.M."/>
            <person name="Alvarez-Narvaez S."/>
            <person name="Hart K.A."/>
            <person name="Greiter M."/>
            <person name="Morris E.R.A."/>
            <person name="Cohen N.D."/>
        </authorList>
    </citation>
    <scope>NUCLEOTIDE SEQUENCE</scope>
    <source>
        <strain evidence="4">Lh_116_1</strain>
        <strain evidence="5">Lh_16_1</strain>
    </source>
</reference>
<reference evidence="3" key="1">
    <citation type="submission" date="2019-11" db="EMBL/GenBank/DDBJ databases">
        <title>Spread of Macrolides and rifampicin resistant Rhodococcus equi in clinical isolates in the USA.</title>
        <authorList>
            <person name="Alvarez-Narvaez S."/>
            <person name="Huber L."/>
            <person name="Cohen N.D."/>
            <person name="Slovis N."/>
            <person name="Greiter M."/>
            <person name="Giguere S."/>
            <person name="Hart K."/>
        </authorList>
    </citation>
    <scope>NUCLEOTIDE SEQUENCE</scope>
    <source>
        <strain evidence="3">Lh_17</strain>
    </source>
</reference>
<evidence type="ECO:0000256" key="1">
    <source>
        <dbReference type="SAM" id="MobiDB-lite"/>
    </source>
</evidence>
<feature type="transmembrane region" description="Helical" evidence="2">
    <location>
        <begin position="71"/>
        <end position="92"/>
    </location>
</feature>
<dbReference type="EMBL" id="WVBC01000032">
    <property type="protein sequence ID" value="NKT80012.1"/>
    <property type="molecule type" value="Genomic_DNA"/>
</dbReference>
<keyword evidence="2" id="KW-0812">Transmembrane</keyword>
<dbReference type="EMBL" id="WUXR01000002">
    <property type="protein sequence ID" value="MBM4565044.1"/>
    <property type="molecule type" value="Genomic_DNA"/>
</dbReference>
<proteinExistence type="predicted"/>
<evidence type="ECO:0000313" key="6">
    <source>
        <dbReference type="Proteomes" id="UP000808906"/>
    </source>
</evidence>
<evidence type="ECO:0000313" key="3">
    <source>
        <dbReference type="EMBL" id="MBM4565044.1"/>
    </source>
</evidence>
<dbReference type="InterPro" id="IPR018723">
    <property type="entry name" value="DUF2254_membrane"/>
</dbReference>
<feature type="compositionally biased region" description="Basic residues" evidence="1">
    <location>
        <begin position="11"/>
        <end position="23"/>
    </location>
</feature>
<feature type="transmembrane region" description="Helical" evidence="2">
    <location>
        <begin position="194"/>
        <end position="213"/>
    </location>
</feature>
<dbReference type="Proteomes" id="UP000603463">
    <property type="component" value="Unassembled WGS sequence"/>
</dbReference>
<dbReference type="AlphaFoldDB" id="A0A9Q2UZ27"/>